<organism evidence="1">
    <name type="scientific">Akkermansia muciniphila</name>
    <dbReference type="NCBI Taxonomy" id="239935"/>
    <lineage>
        <taxon>Bacteria</taxon>
        <taxon>Pseudomonadati</taxon>
        <taxon>Verrucomicrobiota</taxon>
        <taxon>Verrucomicrobiia</taxon>
        <taxon>Verrucomicrobiales</taxon>
        <taxon>Akkermansiaceae</taxon>
        <taxon>Akkermansia</taxon>
    </lineage>
</organism>
<dbReference type="EMBL" id="CACRSS010000021">
    <property type="protein sequence ID" value="VYT24487.1"/>
    <property type="molecule type" value="Genomic_DNA"/>
</dbReference>
<dbReference type="OrthoDB" id="9865962at2"/>
<protein>
    <submittedName>
        <fullName evidence="1">Uncharacterized protein</fullName>
    </submittedName>
</protein>
<sequence length="258" mass="29973">MGLLPLQSLHASVDLFHMPSPNNKTVLVKINPEAVSCICSYRQLVGWCEEERSFDLDSQLWGLSFILGCGEECIQAYNRNTMPPPLLWMMLRQPLCRDYLWMVTRNQLPVVQKEWKYLSMFPEWPCSRGWLPVLIIPFNQELIFHNGRQQPVSLGSRPYLCVVVQGIAQLGEYTKRDQHGRDKRYGIFSTVNWTLMYDVENHCYANESPGTVQVFHFKPKSHPLTTKQAPHILHYHCPTIPPFDLPENMPTPDEVKFK</sequence>
<dbReference type="RefSeq" id="WP_146019651.1">
    <property type="nucleotide sequence ID" value="NZ_CACRSS010000021.1"/>
</dbReference>
<dbReference type="AlphaFoldDB" id="A0A6N2V4G3"/>
<dbReference type="GeneID" id="84024120"/>
<name>A0A6N2V4G3_9BACT</name>
<proteinExistence type="predicted"/>
<reference evidence="1" key="1">
    <citation type="submission" date="2019-11" db="EMBL/GenBank/DDBJ databases">
        <authorList>
            <person name="Feng L."/>
        </authorList>
    </citation>
    <scope>NUCLEOTIDE SEQUENCE</scope>
    <source>
        <strain evidence="1">AMuciniphilaLFYP55</strain>
    </source>
</reference>
<accession>A0A6N2V4G3</accession>
<evidence type="ECO:0000313" key="1">
    <source>
        <dbReference type="EMBL" id="VYT24487.1"/>
    </source>
</evidence>
<gene>
    <name evidence="1" type="ORF">AMLFYP55_01270</name>
</gene>